<dbReference type="EMBL" id="JBHTAP010000002">
    <property type="protein sequence ID" value="MFC7236582.1"/>
    <property type="molecule type" value="Genomic_DNA"/>
</dbReference>
<keyword evidence="1" id="KW-1133">Transmembrane helix</keyword>
<dbReference type="EMBL" id="JBHTAP010000002">
    <property type="protein sequence ID" value="MFC7236669.1"/>
    <property type="molecule type" value="Genomic_DNA"/>
</dbReference>
<reference evidence="3" key="1">
    <citation type="journal article" date="2014" name="Int. J. Syst. Evol. Microbiol.">
        <title>Complete genome sequence of Corynebacterium casei LMG S-19264T (=DSM 44701T), isolated from a smear-ripened cheese.</title>
        <authorList>
            <consortium name="US DOE Joint Genome Institute (JGI-PGF)"/>
            <person name="Walter F."/>
            <person name="Albersmeier A."/>
            <person name="Kalinowski J."/>
            <person name="Ruckert C."/>
        </authorList>
    </citation>
    <scope>NUCLEOTIDE SEQUENCE [LARGE SCALE GENOMIC DNA]</scope>
    <source>
        <strain evidence="3">CCM 7403</strain>
    </source>
</reference>
<name>A0ABD5ZSV9_9EURY</name>
<feature type="transmembrane region" description="Helical" evidence="1">
    <location>
        <begin position="92"/>
        <end position="121"/>
    </location>
</feature>
<keyword evidence="1" id="KW-0812">Transmembrane</keyword>
<organism evidence="3 4">
    <name type="scientific">Halosegnis marinus</name>
    <dbReference type="NCBI Taxonomy" id="3034023"/>
    <lineage>
        <taxon>Archaea</taxon>
        <taxon>Methanobacteriati</taxon>
        <taxon>Methanobacteriota</taxon>
        <taxon>Stenosarchaea group</taxon>
        <taxon>Halobacteria</taxon>
        <taxon>Halobacteriales</taxon>
        <taxon>Natronomonadaceae</taxon>
        <taxon>Halosegnis</taxon>
    </lineage>
</organism>
<keyword evidence="4" id="KW-1185">Reference proteome</keyword>
<gene>
    <name evidence="2" type="ORF">ACFQJ4_14875</name>
    <name evidence="3" type="ORF">ACFQJ4_15320</name>
</gene>
<evidence type="ECO:0000256" key="1">
    <source>
        <dbReference type="SAM" id="Phobius"/>
    </source>
</evidence>
<evidence type="ECO:0000313" key="3">
    <source>
        <dbReference type="EMBL" id="MFC7236669.1"/>
    </source>
</evidence>
<accession>A0ABD5ZSV9</accession>
<feature type="transmembrane region" description="Helical" evidence="1">
    <location>
        <begin position="141"/>
        <end position="162"/>
    </location>
</feature>
<evidence type="ECO:0000313" key="4">
    <source>
        <dbReference type="Proteomes" id="UP001596398"/>
    </source>
</evidence>
<sequence length="279" mass="29134">MAPNGPKQDTGAPGKVQQFLMKLRGGTQEVAKGRGSAVASKASAISGQTGRRLGALGTLLALVLGMFVVIGEAQPLYRILEGGELPTRYLRFGFAGVLILGAAWWLNVTAALVLAATVWLGFMLNRPEILTAINNPLATPWVIAGVLIALIPTWWALDIYTATKRAPTVERFGEKFVDRLTNLAESVLTGARLATLGALTIGFLAASQAGILTGELFGLFEEAPLVASNLFGIGLGFLALGGTVTIPVLGPVTVATLGAQLFLFIAAFVFAIAVGVRYG</sequence>
<dbReference type="RefSeq" id="WP_382211922.1">
    <property type="nucleotide sequence ID" value="NZ_JBHTAP010000002.1"/>
</dbReference>
<keyword evidence="1" id="KW-0472">Membrane</keyword>
<feature type="transmembrane region" description="Helical" evidence="1">
    <location>
        <begin position="226"/>
        <end position="249"/>
    </location>
</feature>
<evidence type="ECO:0000313" key="2">
    <source>
        <dbReference type="EMBL" id="MFC7236582.1"/>
    </source>
</evidence>
<protein>
    <recommendedName>
        <fullName evidence="5">AI-2E family transporter</fullName>
    </recommendedName>
</protein>
<feature type="transmembrane region" description="Helical" evidence="1">
    <location>
        <begin position="53"/>
        <end position="71"/>
    </location>
</feature>
<evidence type="ECO:0008006" key="5">
    <source>
        <dbReference type="Google" id="ProtNLM"/>
    </source>
</evidence>
<feature type="transmembrane region" description="Helical" evidence="1">
    <location>
        <begin position="261"/>
        <end position="278"/>
    </location>
</feature>
<dbReference type="Proteomes" id="UP001596398">
    <property type="component" value="Unassembled WGS sequence"/>
</dbReference>
<comment type="caution">
    <text evidence="3">The sequence shown here is derived from an EMBL/GenBank/DDBJ whole genome shotgun (WGS) entry which is preliminary data.</text>
</comment>
<dbReference type="AlphaFoldDB" id="A0ABD5ZSV9"/>
<reference evidence="4" key="2">
    <citation type="journal article" date="2019" name="Int. J. Syst. Evol. Microbiol.">
        <title>The Global Catalogue of Microorganisms (GCM) 10K type strain sequencing project: providing services to taxonomists for standard genome sequencing and annotation.</title>
        <authorList>
            <consortium name="The Broad Institute Genomics Platform"/>
            <consortium name="The Broad Institute Genome Sequencing Center for Infectious Disease"/>
            <person name="Wu L."/>
            <person name="Ma J."/>
        </authorList>
    </citation>
    <scope>NUCLEOTIDE SEQUENCE [LARGE SCALE GENOMIC DNA]</scope>
    <source>
        <strain evidence="4">DT85</strain>
    </source>
</reference>
<reference evidence="3" key="3">
    <citation type="submission" date="2024-09" db="EMBL/GenBank/DDBJ databases">
        <authorList>
            <person name="Sun Q."/>
        </authorList>
    </citation>
    <scope>NUCLEOTIDE SEQUENCE</scope>
    <source>
        <strain evidence="3">CCM 7403</strain>
    </source>
</reference>
<proteinExistence type="predicted"/>